<gene>
    <name evidence="1" type="ORF">CASFOL_033531</name>
</gene>
<dbReference type="AlphaFoldDB" id="A0ABD3BZN5"/>
<dbReference type="Proteomes" id="UP001632038">
    <property type="component" value="Unassembled WGS sequence"/>
</dbReference>
<keyword evidence="2" id="KW-1185">Reference proteome</keyword>
<accession>A0ABD3BZN5</accession>
<proteinExistence type="predicted"/>
<protein>
    <submittedName>
        <fullName evidence="1">Uncharacterized protein</fullName>
    </submittedName>
</protein>
<evidence type="ECO:0000313" key="2">
    <source>
        <dbReference type="Proteomes" id="UP001632038"/>
    </source>
</evidence>
<organism evidence="1 2">
    <name type="scientific">Castilleja foliolosa</name>
    <dbReference type="NCBI Taxonomy" id="1961234"/>
    <lineage>
        <taxon>Eukaryota</taxon>
        <taxon>Viridiplantae</taxon>
        <taxon>Streptophyta</taxon>
        <taxon>Embryophyta</taxon>
        <taxon>Tracheophyta</taxon>
        <taxon>Spermatophyta</taxon>
        <taxon>Magnoliopsida</taxon>
        <taxon>eudicotyledons</taxon>
        <taxon>Gunneridae</taxon>
        <taxon>Pentapetalae</taxon>
        <taxon>asterids</taxon>
        <taxon>lamiids</taxon>
        <taxon>Lamiales</taxon>
        <taxon>Orobanchaceae</taxon>
        <taxon>Pedicularideae</taxon>
        <taxon>Castillejinae</taxon>
        <taxon>Castilleja</taxon>
    </lineage>
</organism>
<comment type="caution">
    <text evidence="1">The sequence shown here is derived from an EMBL/GenBank/DDBJ whole genome shotgun (WGS) entry which is preliminary data.</text>
</comment>
<sequence>MVEIIKLDITNSFEKVLTMEEPYSSEDMDDVRRRWAECFLKVM</sequence>
<reference evidence="2" key="1">
    <citation type="journal article" date="2024" name="IScience">
        <title>Strigolactones Initiate the Formation of Haustorium-like Structures in Castilleja.</title>
        <authorList>
            <person name="Buerger M."/>
            <person name="Peterson D."/>
            <person name="Chory J."/>
        </authorList>
    </citation>
    <scope>NUCLEOTIDE SEQUENCE [LARGE SCALE GENOMIC DNA]</scope>
</reference>
<dbReference type="EMBL" id="JAVIJP010000060">
    <property type="protein sequence ID" value="KAL3622120.1"/>
    <property type="molecule type" value="Genomic_DNA"/>
</dbReference>
<name>A0ABD3BZN5_9LAMI</name>
<evidence type="ECO:0000313" key="1">
    <source>
        <dbReference type="EMBL" id="KAL3622120.1"/>
    </source>
</evidence>